<dbReference type="Gene3D" id="1.10.10.10">
    <property type="entry name" value="Winged helix-like DNA-binding domain superfamily/Winged helix DNA-binding domain"/>
    <property type="match status" value="1"/>
</dbReference>
<feature type="domain" description="HTH marR-type" evidence="4">
    <location>
        <begin position="9"/>
        <end position="148"/>
    </location>
</feature>
<accession>A0ABQ5YJB8</accession>
<protein>
    <submittedName>
        <fullName evidence="5">MarR family transcriptional regulator</fullName>
    </submittedName>
</protein>
<reference evidence="6" key="1">
    <citation type="journal article" date="2019" name="Int. J. Syst. Evol. Microbiol.">
        <title>The Global Catalogue of Microorganisms (GCM) 10K type strain sequencing project: providing services to taxonomists for standard genome sequencing and annotation.</title>
        <authorList>
            <consortium name="The Broad Institute Genomics Platform"/>
            <consortium name="The Broad Institute Genome Sequencing Center for Infectious Disease"/>
            <person name="Wu L."/>
            <person name="Ma J."/>
        </authorList>
    </citation>
    <scope>NUCLEOTIDE SEQUENCE [LARGE SCALE GENOMIC DNA]</scope>
    <source>
        <strain evidence="6">NBRC 110044</strain>
    </source>
</reference>
<dbReference type="PANTHER" id="PTHR42756">
    <property type="entry name" value="TRANSCRIPTIONAL REGULATOR, MARR"/>
    <property type="match status" value="1"/>
</dbReference>
<dbReference type="PRINTS" id="PR00598">
    <property type="entry name" value="HTHMARR"/>
</dbReference>
<dbReference type="InterPro" id="IPR023187">
    <property type="entry name" value="Tscrpt_reg_MarR-type_CS"/>
</dbReference>
<dbReference type="InterPro" id="IPR000835">
    <property type="entry name" value="HTH_MarR-typ"/>
</dbReference>
<dbReference type="Proteomes" id="UP001156706">
    <property type="component" value="Unassembled WGS sequence"/>
</dbReference>
<keyword evidence="3" id="KW-0804">Transcription</keyword>
<gene>
    <name evidence="5" type="ORF">GCM10007907_38710</name>
</gene>
<organism evidence="5 6">
    <name type="scientific">Chitinimonas prasina</name>
    <dbReference type="NCBI Taxonomy" id="1434937"/>
    <lineage>
        <taxon>Bacteria</taxon>
        <taxon>Pseudomonadati</taxon>
        <taxon>Pseudomonadota</taxon>
        <taxon>Betaproteobacteria</taxon>
        <taxon>Neisseriales</taxon>
        <taxon>Chitinibacteraceae</taxon>
        <taxon>Chitinimonas</taxon>
    </lineage>
</organism>
<dbReference type="InterPro" id="IPR036388">
    <property type="entry name" value="WH-like_DNA-bd_sf"/>
</dbReference>
<dbReference type="EMBL" id="BSOG01000006">
    <property type="protein sequence ID" value="GLR15081.1"/>
    <property type="molecule type" value="Genomic_DNA"/>
</dbReference>
<sequence>MPRPDHPLDVEVLQQFRLIFQSVRKHFQSVEKQCGISGSQLWALARIAQQPGQRVTELARAMAIHQSTASNLIEDLVRQGLIRRERSQQDQRAVLLHPTEQGLAIYQRAPQPLRGLLPDALEKLDPAVLHALHAQLETLIRAMGQDVDPKAKHTPLSDIH</sequence>
<dbReference type="PANTHER" id="PTHR42756:SF1">
    <property type="entry name" value="TRANSCRIPTIONAL REPRESSOR OF EMRAB OPERON"/>
    <property type="match status" value="1"/>
</dbReference>
<evidence type="ECO:0000256" key="1">
    <source>
        <dbReference type="ARBA" id="ARBA00023015"/>
    </source>
</evidence>
<dbReference type="RefSeq" id="WP_284198146.1">
    <property type="nucleotide sequence ID" value="NZ_BSOG01000006.1"/>
</dbReference>
<keyword evidence="6" id="KW-1185">Reference proteome</keyword>
<dbReference type="InterPro" id="IPR036390">
    <property type="entry name" value="WH_DNA-bd_sf"/>
</dbReference>
<proteinExistence type="predicted"/>
<comment type="caution">
    <text evidence="5">The sequence shown here is derived from an EMBL/GenBank/DDBJ whole genome shotgun (WGS) entry which is preliminary data.</text>
</comment>
<evidence type="ECO:0000259" key="4">
    <source>
        <dbReference type="PROSITE" id="PS50995"/>
    </source>
</evidence>
<dbReference type="Pfam" id="PF01047">
    <property type="entry name" value="MarR"/>
    <property type="match status" value="1"/>
</dbReference>
<name>A0ABQ5YJB8_9NEIS</name>
<keyword evidence="1" id="KW-0805">Transcription regulation</keyword>
<dbReference type="SUPFAM" id="SSF46785">
    <property type="entry name" value="Winged helix' DNA-binding domain"/>
    <property type="match status" value="1"/>
</dbReference>
<dbReference type="SMART" id="SM00347">
    <property type="entry name" value="HTH_MARR"/>
    <property type="match status" value="1"/>
</dbReference>
<evidence type="ECO:0000256" key="2">
    <source>
        <dbReference type="ARBA" id="ARBA00023125"/>
    </source>
</evidence>
<keyword evidence="2" id="KW-0238">DNA-binding</keyword>
<evidence type="ECO:0000256" key="3">
    <source>
        <dbReference type="ARBA" id="ARBA00023163"/>
    </source>
</evidence>
<evidence type="ECO:0000313" key="5">
    <source>
        <dbReference type="EMBL" id="GLR15081.1"/>
    </source>
</evidence>
<evidence type="ECO:0000313" key="6">
    <source>
        <dbReference type="Proteomes" id="UP001156706"/>
    </source>
</evidence>
<dbReference type="PROSITE" id="PS50995">
    <property type="entry name" value="HTH_MARR_2"/>
    <property type="match status" value="1"/>
</dbReference>
<dbReference type="PROSITE" id="PS01117">
    <property type="entry name" value="HTH_MARR_1"/>
    <property type="match status" value="1"/>
</dbReference>